<evidence type="ECO:0000313" key="2">
    <source>
        <dbReference type="EMBL" id="TGD78387.1"/>
    </source>
</evidence>
<organism evidence="2 3">
    <name type="scientific">Hymenobacter wooponensis</name>
    <dbReference type="NCBI Taxonomy" id="1525360"/>
    <lineage>
        <taxon>Bacteria</taxon>
        <taxon>Pseudomonadati</taxon>
        <taxon>Bacteroidota</taxon>
        <taxon>Cytophagia</taxon>
        <taxon>Cytophagales</taxon>
        <taxon>Hymenobacteraceae</taxon>
        <taxon>Hymenobacter</taxon>
    </lineage>
</organism>
<keyword evidence="1" id="KW-0732">Signal</keyword>
<dbReference type="EMBL" id="SRKZ01000006">
    <property type="protein sequence ID" value="TGD78387.1"/>
    <property type="molecule type" value="Genomic_DNA"/>
</dbReference>
<dbReference type="RefSeq" id="WP_135532247.1">
    <property type="nucleotide sequence ID" value="NZ_SRKZ01000006.1"/>
</dbReference>
<dbReference type="AlphaFoldDB" id="A0A4Z0MG96"/>
<feature type="signal peptide" evidence="1">
    <location>
        <begin position="1"/>
        <end position="20"/>
    </location>
</feature>
<comment type="caution">
    <text evidence="2">The sequence shown here is derived from an EMBL/GenBank/DDBJ whole genome shotgun (WGS) entry which is preliminary data.</text>
</comment>
<evidence type="ECO:0000256" key="1">
    <source>
        <dbReference type="SAM" id="SignalP"/>
    </source>
</evidence>
<accession>A0A4Z0MG96</accession>
<evidence type="ECO:0000313" key="3">
    <source>
        <dbReference type="Proteomes" id="UP000298284"/>
    </source>
</evidence>
<dbReference type="NCBIfam" id="TIGR03519">
    <property type="entry name" value="T9SS_PorP_fam"/>
    <property type="match status" value="1"/>
</dbReference>
<sequence length="330" mass="35911">MKKILLPAFLFFSTAGSVLAQQQPQFSHYGFNGMYLNPAYAGIKGQGEITAIGRSQYYGYDATFDSGGSLQTASLTASLPIAAIGGGLGIGIYRDKVAQLSTTNAQLSYSKHIKVGEGRLGLGVQAIFNNIYQGSYRFIDEGDVKIPREGSDQKFDAGAGVWYESEKLYAGLNFNNLLRAGYKFKSEVAGGKTAEYINENHAYLTAGYNIEASSSVVVTPTVLVKMVLPGKFGDNNKFALKNNSYEVGARATFNDRFWGGIGYRYDESFTGMAGLSFAKDNAMRVGLAYDLVAFNPDARALNSFEILLSYRLPKPGLSIKPAIRTPRYSF</sequence>
<dbReference type="OrthoDB" id="978914at2"/>
<feature type="chain" id="PRO_5021467297" evidence="1">
    <location>
        <begin position="21"/>
        <end position="330"/>
    </location>
</feature>
<gene>
    <name evidence="2" type="ORF">EU557_19975</name>
</gene>
<protein>
    <submittedName>
        <fullName evidence="2">Type IX secretion system membrane protein PorP/SprF</fullName>
    </submittedName>
</protein>
<keyword evidence="3" id="KW-1185">Reference proteome</keyword>
<name>A0A4Z0MG96_9BACT</name>
<reference evidence="2 3" key="1">
    <citation type="submission" date="2019-04" db="EMBL/GenBank/DDBJ databases">
        <authorList>
            <person name="Feng G."/>
            <person name="Zhang J."/>
            <person name="Zhu H."/>
        </authorList>
    </citation>
    <scope>NUCLEOTIDE SEQUENCE [LARGE SCALE GENOMIC DNA]</scope>
    <source>
        <strain evidence="2 3">JCM 19491</strain>
    </source>
</reference>
<dbReference type="InterPro" id="IPR019861">
    <property type="entry name" value="PorP/SprF_Bacteroidetes"/>
</dbReference>
<dbReference type="Proteomes" id="UP000298284">
    <property type="component" value="Unassembled WGS sequence"/>
</dbReference>
<proteinExistence type="predicted"/>
<dbReference type="Pfam" id="PF11751">
    <property type="entry name" value="PorP_SprF"/>
    <property type="match status" value="1"/>
</dbReference>